<name>A0A6J4L8F2_9ACTN</name>
<sequence length="39" mass="4673">MLWITRVRTLAPADLQHQCNFKCRRPAADRQRRSVHGQR</sequence>
<organism evidence="1">
    <name type="scientific">uncultured Frankineae bacterium</name>
    <dbReference type="NCBI Taxonomy" id="437475"/>
    <lineage>
        <taxon>Bacteria</taxon>
        <taxon>Bacillati</taxon>
        <taxon>Actinomycetota</taxon>
        <taxon>Actinomycetes</taxon>
        <taxon>Frankiales</taxon>
        <taxon>environmental samples</taxon>
    </lineage>
</organism>
<evidence type="ECO:0000313" key="1">
    <source>
        <dbReference type="EMBL" id="CAA9325423.1"/>
    </source>
</evidence>
<gene>
    <name evidence="1" type="ORF">AVDCRST_MAG16-1015</name>
</gene>
<reference evidence="1" key="1">
    <citation type="submission" date="2020-02" db="EMBL/GenBank/DDBJ databases">
        <authorList>
            <person name="Meier V. D."/>
        </authorList>
    </citation>
    <scope>NUCLEOTIDE SEQUENCE</scope>
    <source>
        <strain evidence="1">AVDCRST_MAG16</strain>
    </source>
</reference>
<dbReference type="AlphaFoldDB" id="A0A6J4L8F2"/>
<proteinExistence type="predicted"/>
<protein>
    <submittedName>
        <fullName evidence="1">Uncharacterized protein</fullName>
    </submittedName>
</protein>
<dbReference type="EMBL" id="CADCUE010000082">
    <property type="protein sequence ID" value="CAA9325423.1"/>
    <property type="molecule type" value="Genomic_DNA"/>
</dbReference>
<accession>A0A6J4L8F2</accession>